<keyword evidence="3" id="KW-0472">Membrane</keyword>
<proteinExistence type="inferred from homology"/>
<dbReference type="PROSITE" id="PS51257">
    <property type="entry name" value="PROKAR_LIPOPROTEIN"/>
    <property type="match status" value="1"/>
</dbReference>
<dbReference type="Pfam" id="PF26368">
    <property type="entry name" value="OMP10"/>
    <property type="match status" value="1"/>
</dbReference>
<feature type="chain" id="PRO_5010690930" evidence="9">
    <location>
        <begin position="17"/>
        <end position="178"/>
    </location>
</feature>
<reference evidence="10 11" key="1">
    <citation type="submission" date="2017-03" db="EMBL/GenBank/DDBJ databases">
        <title>Foreign affairs: Plasmid Transfer between Roseobacters and Rhizobia.</title>
        <authorList>
            <person name="Bartling P."/>
            <person name="Bunk B."/>
            <person name="Overmann J."/>
            <person name="Brinkmann H."/>
            <person name="Petersen J."/>
        </authorList>
    </citation>
    <scope>NUCLEOTIDE SEQUENCE [LARGE SCALE GENOMIC DNA]</scope>
    <source>
        <strain evidence="10 11">MACL11</strain>
    </source>
</reference>
<feature type="region of interest" description="Disordered" evidence="8">
    <location>
        <begin position="143"/>
        <end position="178"/>
    </location>
</feature>
<comment type="similarity">
    <text evidence="7">Belongs to the rhizobiaceae omp10 lipoprotein family.</text>
</comment>
<keyword evidence="5" id="KW-0998">Cell outer membrane</keyword>
<evidence type="ECO:0000256" key="6">
    <source>
        <dbReference type="ARBA" id="ARBA00023288"/>
    </source>
</evidence>
<evidence type="ECO:0000256" key="2">
    <source>
        <dbReference type="ARBA" id="ARBA00022729"/>
    </source>
</evidence>
<evidence type="ECO:0000256" key="7">
    <source>
        <dbReference type="ARBA" id="ARBA00044505"/>
    </source>
</evidence>
<evidence type="ECO:0000313" key="10">
    <source>
        <dbReference type="EMBL" id="AQZ50233.1"/>
    </source>
</evidence>
<sequence length="178" mass="18483" precursor="true">MKTIPILTLVCCTVLAASCTTTPQSGRLPSTPSAPQAPVSAVDGEWRDKDGIISRFAGGRFETLSADSNTTLAIGTYTETGNLIEIELTSVLRRTQSRVNCALVAPYLMNCTPSQGAKFSLYKPSMAPVGFTLPDLSQQVASAQSSQTMPANTMTPPASMPAATPSVNFSGAGTGGSF</sequence>
<dbReference type="RefSeq" id="WP_018065264.1">
    <property type="nucleotide sequence ID" value="NZ_AQWH01000012.1"/>
</dbReference>
<dbReference type="STRING" id="1122214.Mame_00858"/>
<accession>A0A1U9YXQ6</accession>
<keyword evidence="11" id="KW-1185">Reference proteome</keyword>
<feature type="compositionally biased region" description="Polar residues" evidence="8">
    <location>
        <begin position="22"/>
        <end position="34"/>
    </location>
</feature>
<gene>
    <name evidence="10" type="ORF">Mame_00858</name>
</gene>
<evidence type="ECO:0000256" key="1">
    <source>
        <dbReference type="ARBA" id="ARBA00004459"/>
    </source>
</evidence>
<dbReference type="InterPro" id="IPR049857">
    <property type="entry name" value="Omp10-like"/>
</dbReference>
<feature type="region of interest" description="Disordered" evidence="8">
    <location>
        <begin position="22"/>
        <end position="41"/>
    </location>
</feature>
<evidence type="ECO:0000313" key="11">
    <source>
        <dbReference type="Proteomes" id="UP000191135"/>
    </source>
</evidence>
<evidence type="ECO:0000256" key="3">
    <source>
        <dbReference type="ARBA" id="ARBA00023136"/>
    </source>
</evidence>
<dbReference type="AlphaFoldDB" id="A0A1U9YXQ6"/>
<evidence type="ECO:0000256" key="4">
    <source>
        <dbReference type="ARBA" id="ARBA00023139"/>
    </source>
</evidence>
<feature type="compositionally biased region" description="Low complexity" evidence="8">
    <location>
        <begin position="143"/>
        <end position="166"/>
    </location>
</feature>
<dbReference type="EMBL" id="CP020330">
    <property type="protein sequence ID" value="AQZ50233.1"/>
    <property type="molecule type" value="Genomic_DNA"/>
</dbReference>
<dbReference type="eggNOG" id="ENOG5031B46">
    <property type="taxonomic scope" value="Bacteria"/>
</dbReference>
<comment type="subcellular location">
    <subcellularLocation>
        <location evidence="1">Cell outer membrane</location>
        <topology evidence="1">Lipid-anchor</topology>
    </subcellularLocation>
</comment>
<evidence type="ECO:0000256" key="5">
    <source>
        <dbReference type="ARBA" id="ARBA00023237"/>
    </source>
</evidence>
<evidence type="ECO:0000256" key="9">
    <source>
        <dbReference type="SAM" id="SignalP"/>
    </source>
</evidence>
<name>A0A1U9YXQ6_9HYPH</name>
<keyword evidence="4" id="KW-0564">Palmitate</keyword>
<keyword evidence="6" id="KW-0449">Lipoprotein</keyword>
<evidence type="ECO:0000256" key="8">
    <source>
        <dbReference type="SAM" id="MobiDB-lite"/>
    </source>
</evidence>
<protein>
    <submittedName>
        <fullName evidence="10">Minor outer membrane protein omp10</fullName>
    </submittedName>
</protein>
<feature type="signal peptide" evidence="9">
    <location>
        <begin position="1"/>
        <end position="16"/>
    </location>
</feature>
<organism evidence="10 11">
    <name type="scientific">Martelella mediterranea DSM 17316</name>
    <dbReference type="NCBI Taxonomy" id="1122214"/>
    <lineage>
        <taxon>Bacteria</taxon>
        <taxon>Pseudomonadati</taxon>
        <taxon>Pseudomonadota</taxon>
        <taxon>Alphaproteobacteria</taxon>
        <taxon>Hyphomicrobiales</taxon>
        <taxon>Aurantimonadaceae</taxon>
        <taxon>Martelella</taxon>
    </lineage>
</organism>
<dbReference type="KEGG" id="mmed:Mame_00858"/>
<dbReference type="Proteomes" id="UP000191135">
    <property type="component" value="Chromosome"/>
</dbReference>
<keyword evidence="2 9" id="KW-0732">Signal</keyword>